<dbReference type="SUPFAM" id="SSF52317">
    <property type="entry name" value="Class I glutamine amidotransferase-like"/>
    <property type="match status" value="1"/>
</dbReference>
<dbReference type="GO" id="GO:0008899">
    <property type="term" value="F:homoserine O-succinyltransferase activity"/>
    <property type="evidence" value="ECO:0007669"/>
    <property type="project" value="InterPro"/>
</dbReference>
<dbReference type="EC" id="2.3.1.31" evidence="6"/>
<organism evidence="6">
    <name type="scientific">bioreactor metagenome</name>
    <dbReference type="NCBI Taxonomy" id="1076179"/>
    <lineage>
        <taxon>unclassified sequences</taxon>
        <taxon>metagenomes</taxon>
        <taxon>ecological metagenomes</taxon>
    </lineage>
</organism>
<keyword evidence="3" id="KW-0028">Amino-acid biosynthesis</keyword>
<accession>A0A644YFS4</accession>
<dbReference type="HAMAP" id="MF_00295">
    <property type="entry name" value="MetA_acyltransf"/>
    <property type="match status" value="1"/>
</dbReference>
<evidence type="ECO:0000256" key="3">
    <source>
        <dbReference type="ARBA" id="ARBA00022605"/>
    </source>
</evidence>
<dbReference type="GO" id="GO:0004414">
    <property type="term" value="F:homoserine O-acetyltransferase activity"/>
    <property type="evidence" value="ECO:0007669"/>
    <property type="project" value="UniProtKB-EC"/>
</dbReference>
<dbReference type="GO" id="GO:0019281">
    <property type="term" value="P:L-methionine biosynthetic process from homoserine via O-succinyl-L-homoserine and cystathionine"/>
    <property type="evidence" value="ECO:0007669"/>
    <property type="project" value="InterPro"/>
</dbReference>
<gene>
    <name evidence="6" type="primary">metAA_11</name>
    <name evidence="6" type="ORF">SDC9_73333</name>
</gene>
<dbReference type="Gene3D" id="3.40.50.880">
    <property type="match status" value="1"/>
</dbReference>
<proteinExistence type="inferred from homology"/>
<dbReference type="AlphaFoldDB" id="A0A644YFS4"/>
<dbReference type="PANTHER" id="PTHR20919:SF0">
    <property type="entry name" value="HOMOSERINE O-SUCCINYLTRANSFERASE"/>
    <property type="match status" value="1"/>
</dbReference>
<reference evidence="6" key="1">
    <citation type="submission" date="2019-08" db="EMBL/GenBank/DDBJ databases">
        <authorList>
            <person name="Kucharzyk K."/>
            <person name="Murdoch R.W."/>
            <person name="Higgins S."/>
            <person name="Loffler F."/>
        </authorList>
    </citation>
    <scope>NUCLEOTIDE SEQUENCE</scope>
</reference>
<dbReference type="EMBL" id="VSSQ01004836">
    <property type="protein sequence ID" value="MPM26828.1"/>
    <property type="molecule type" value="Genomic_DNA"/>
</dbReference>
<dbReference type="InterPro" id="IPR005697">
    <property type="entry name" value="HST_MetA"/>
</dbReference>
<evidence type="ECO:0000256" key="5">
    <source>
        <dbReference type="ARBA" id="ARBA00023315"/>
    </source>
</evidence>
<dbReference type="Pfam" id="PF04204">
    <property type="entry name" value="HTS"/>
    <property type="match status" value="1"/>
</dbReference>
<protein>
    <submittedName>
        <fullName evidence="6">Homoserine O-acetyltransferase</fullName>
        <ecNumber evidence="6">2.3.1.31</ecNumber>
    </submittedName>
</protein>
<name>A0A644YFS4_9ZZZZ</name>
<dbReference type="InterPro" id="IPR029062">
    <property type="entry name" value="Class_I_gatase-like"/>
</dbReference>
<comment type="caution">
    <text evidence="6">The sequence shown here is derived from an EMBL/GenBank/DDBJ whole genome shotgun (WGS) entry which is preliminary data.</text>
</comment>
<keyword evidence="5 6" id="KW-0012">Acyltransferase</keyword>
<evidence type="ECO:0000256" key="2">
    <source>
        <dbReference type="ARBA" id="ARBA00022490"/>
    </source>
</evidence>
<dbReference type="GO" id="GO:0005737">
    <property type="term" value="C:cytoplasm"/>
    <property type="evidence" value="ECO:0007669"/>
    <property type="project" value="UniProtKB-SubCell"/>
</dbReference>
<keyword evidence="2" id="KW-0963">Cytoplasm</keyword>
<dbReference type="InterPro" id="IPR033752">
    <property type="entry name" value="MetA_family"/>
</dbReference>
<keyword evidence="4 6" id="KW-0808">Transferase</keyword>
<dbReference type="NCBIfam" id="TIGR01001">
    <property type="entry name" value="metA"/>
    <property type="match status" value="1"/>
</dbReference>
<dbReference type="CDD" id="cd03131">
    <property type="entry name" value="GATase1_HTS"/>
    <property type="match status" value="1"/>
</dbReference>
<comment type="subcellular location">
    <subcellularLocation>
        <location evidence="1">Cytoplasm</location>
    </subcellularLocation>
</comment>
<evidence type="ECO:0000313" key="6">
    <source>
        <dbReference type="EMBL" id="MPM26828.1"/>
    </source>
</evidence>
<evidence type="ECO:0000256" key="1">
    <source>
        <dbReference type="ARBA" id="ARBA00004496"/>
    </source>
</evidence>
<dbReference type="PANTHER" id="PTHR20919">
    <property type="entry name" value="HOMOSERINE O-SUCCINYLTRANSFERASE"/>
    <property type="match status" value="1"/>
</dbReference>
<dbReference type="PIRSF" id="PIRSF000450">
    <property type="entry name" value="H_ser_succinyltr"/>
    <property type="match status" value="1"/>
</dbReference>
<dbReference type="FunFam" id="3.40.50.880:FF:000004">
    <property type="entry name" value="Homoserine O-succinyltransferase"/>
    <property type="match status" value="1"/>
</dbReference>
<sequence>MPIRIPDTLPAYQLLTSENIFVMGEGRANRQDIRPLKIAILNLMPTKITTETQLLRLLGNTALQVEITLLRTGTHFSKNTPEEHLVNFYQTLDQVRNENFDGLIITGAPVEQYEFEKVDYWPELTEIMDWGLEHAYAQLYICWGAQAALYHQYCIPKYSLAAKKFGVFEHYASEKNVRLLRGFDDVFYAPHSRHTEIRRSDIEKVPEVSIISESKEAGVYIVESKDHRCVYVTGHSEYDPFTLKSEYDRDVAAGLPISIPVNYYPNDDPTQTPLVRWRGHSHLLFANWINYYVYQETPYDLRQFKQSAPFGI</sequence>
<evidence type="ECO:0000256" key="4">
    <source>
        <dbReference type="ARBA" id="ARBA00022679"/>
    </source>
</evidence>